<proteinExistence type="inferred from homology"/>
<keyword evidence="5" id="KW-0256">Endoplasmic reticulum</keyword>
<comment type="similarity">
    <text evidence="5">Belongs to the steroid 5-alpha reductase family. Polyprenal reductase subfamily.</text>
</comment>
<keyword evidence="5" id="KW-0560">Oxidoreductase</keyword>
<keyword evidence="3 5" id="KW-1133">Transmembrane helix</keyword>
<dbReference type="GO" id="GO:0005789">
    <property type="term" value="C:endoplasmic reticulum membrane"/>
    <property type="evidence" value="ECO:0007669"/>
    <property type="project" value="UniProtKB-SubCell"/>
</dbReference>
<dbReference type="Proteomes" id="UP000005220">
    <property type="component" value="Chromosome 9"/>
</dbReference>
<dbReference type="AlphaFoldDB" id="H2B015"/>
<dbReference type="STRING" id="1071382.H2B015"/>
<dbReference type="Pfam" id="PF02544">
    <property type="entry name" value="Steroid_dh"/>
    <property type="match status" value="1"/>
</dbReference>
<keyword evidence="4 5" id="KW-0472">Membrane</keyword>
<dbReference type="EMBL" id="HE650829">
    <property type="protein sequence ID" value="CCF59965.1"/>
    <property type="molecule type" value="Genomic_DNA"/>
</dbReference>
<comment type="subcellular location">
    <subcellularLocation>
        <location evidence="1">Endomembrane system</location>
        <topology evidence="1">Multi-pass membrane protein</topology>
    </subcellularLocation>
    <subcellularLocation>
        <location evidence="5">Endoplasmic reticulum membrane</location>
    </subcellularLocation>
</comment>
<dbReference type="InParanoid" id="H2B015"/>
<dbReference type="EC" id="1.3.1.94" evidence="5"/>
<evidence type="ECO:0000313" key="7">
    <source>
        <dbReference type="EMBL" id="CCF59965.1"/>
    </source>
</evidence>
<dbReference type="InterPro" id="IPR001104">
    <property type="entry name" value="3-oxo-5_a-steroid_4-DH_C"/>
</dbReference>
<dbReference type="GO" id="GO:0102389">
    <property type="term" value="F:polyprenol reductase activity"/>
    <property type="evidence" value="ECO:0007669"/>
    <property type="project" value="UniProtKB-UniRule"/>
</dbReference>
<evidence type="ECO:0000256" key="5">
    <source>
        <dbReference type="RuleBase" id="RU367081"/>
    </source>
</evidence>
<dbReference type="HOGENOM" id="CLU_044409_0_0_1"/>
<dbReference type="FunCoup" id="H2B015">
    <property type="interactions" value="380"/>
</dbReference>
<dbReference type="GO" id="GO:0007124">
    <property type="term" value="P:pseudohyphal growth"/>
    <property type="evidence" value="ECO:0007669"/>
    <property type="project" value="EnsemblFungi"/>
</dbReference>
<dbReference type="PANTHER" id="PTHR14624">
    <property type="entry name" value="DFG10 PROTEIN"/>
    <property type="match status" value="1"/>
</dbReference>
<keyword evidence="5" id="KW-0521">NADP</keyword>
<evidence type="ECO:0000256" key="2">
    <source>
        <dbReference type="ARBA" id="ARBA00022692"/>
    </source>
</evidence>
<dbReference type="RefSeq" id="XP_003959100.1">
    <property type="nucleotide sequence ID" value="XM_003959051.1"/>
</dbReference>
<dbReference type="PROSITE" id="PS50244">
    <property type="entry name" value="S5A_REDUCTASE"/>
    <property type="match status" value="1"/>
</dbReference>
<dbReference type="GO" id="GO:0006488">
    <property type="term" value="P:dolichol-linked oligosaccharide biosynthetic process"/>
    <property type="evidence" value="ECO:0007669"/>
    <property type="project" value="UniProtKB-UniRule"/>
</dbReference>
<dbReference type="KEGG" id="kaf:KAFR_0I01850"/>
<feature type="domain" description="3-oxo-5-alpha-steroid 4-dehydrogenase C-terminal" evidence="6">
    <location>
        <begin position="139"/>
        <end position="247"/>
    </location>
</feature>
<gene>
    <name evidence="7" type="primary">KAFR0I01850</name>
    <name evidence="7" type="ORF">KAFR_0I01850</name>
</gene>
<dbReference type="OrthoDB" id="541710at2759"/>
<dbReference type="GO" id="GO:0043048">
    <property type="term" value="P:dolichyl monophosphate biosynthetic process"/>
    <property type="evidence" value="ECO:0007669"/>
    <property type="project" value="EnsemblFungi"/>
</dbReference>
<dbReference type="PANTHER" id="PTHR14624:SF0">
    <property type="entry name" value="POLYPRENOL REDUCTASE"/>
    <property type="match status" value="1"/>
</dbReference>
<evidence type="ECO:0000313" key="8">
    <source>
        <dbReference type="Proteomes" id="UP000005220"/>
    </source>
</evidence>
<feature type="transmembrane region" description="Helical" evidence="5">
    <location>
        <begin position="116"/>
        <end position="137"/>
    </location>
</feature>
<name>H2B015_KAZAF</name>
<keyword evidence="8" id="KW-1185">Reference proteome</keyword>
<dbReference type="UniPathway" id="UPA00378"/>
<evidence type="ECO:0000256" key="1">
    <source>
        <dbReference type="ARBA" id="ARBA00004127"/>
    </source>
</evidence>
<reference evidence="7 8" key="1">
    <citation type="journal article" date="2011" name="Proc. Natl. Acad. Sci. U.S.A.">
        <title>Evolutionary erosion of yeast sex chromosomes by mating-type switching accidents.</title>
        <authorList>
            <person name="Gordon J.L."/>
            <person name="Armisen D."/>
            <person name="Proux-Wera E."/>
            <person name="Oheigeartaigh S.S."/>
            <person name="Byrne K.P."/>
            <person name="Wolfe K.H."/>
        </authorList>
    </citation>
    <scope>NUCLEOTIDE SEQUENCE [LARGE SCALE GENOMIC DNA]</scope>
    <source>
        <strain evidence="8">ATCC 22294 / BCRC 22015 / CBS 2517 / CECT 1963 / NBRC 1671 / NRRL Y-8276</strain>
    </source>
</reference>
<dbReference type="GO" id="GO:0160198">
    <property type="term" value="F:polyprenal reductase activity"/>
    <property type="evidence" value="ECO:0007669"/>
    <property type="project" value="UniProtKB-EC"/>
</dbReference>
<comment type="pathway">
    <text evidence="5">Protein modification; protein glycosylation.</text>
</comment>
<dbReference type="GeneID" id="13883601"/>
<comment type="function">
    <text evidence="5">Plays a key role in early steps of protein N-linked glycosylation by being involved in the conversion of polyprenol into dolichol. Acts as a polyprenal reductase that mediates the reduction of polyprenal into dolichal in a NADP-dependent mechanism. Dolichols are required for the synthesis of dolichol-linked monosaccharides and the oligosaccharide precursor used for N-glycosylation.</text>
</comment>
<feature type="transmembrane region" description="Helical" evidence="5">
    <location>
        <begin position="12"/>
        <end position="32"/>
    </location>
</feature>
<protein>
    <recommendedName>
        <fullName evidence="5">Polyprenal reductase</fullName>
        <ecNumber evidence="5">1.3.1.94</ecNumber>
    </recommendedName>
</protein>
<dbReference type="GO" id="GO:0003865">
    <property type="term" value="F:3-oxo-5-alpha-steroid 4-dehydrogenase activity"/>
    <property type="evidence" value="ECO:0007669"/>
    <property type="project" value="TreeGrafter"/>
</dbReference>
<comment type="catalytic activity">
    <reaction evidence="5">
        <text>a di-trans,poly-cis-dolichal + NADP(+) = a di-trans,poly-cis-polyprenal + NADPH + H(+)</text>
        <dbReference type="Rhea" id="RHEA:80727"/>
        <dbReference type="Rhea" id="RHEA-COMP:19536"/>
        <dbReference type="Rhea" id="RHEA-COMP:19537"/>
        <dbReference type="ChEBI" id="CHEBI:15378"/>
        <dbReference type="ChEBI" id="CHEBI:57783"/>
        <dbReference type="ChEBI" id="CHEBI:58349"/>
        <dbReference type="ChEBI" id="CHEBI:231623"/>
        <dbReference type="ChEBI" id="CHEBI:231637"/>
        <dbReference type="EC" id="1.3.1.94"/>
    </reaction>
    <physiologicalReaction direction="right-to-left" evidence="5">
        <dbReference type="Rhea" id="RHEA:80729"/>
    </physiologicalReaction>
</comment>
<evidence type="ECO:0000259" key="6">
    <source>
        <dbReference type="Pfam" id="PF02544"/>
    </source>
</evidence>
<dbReference type="GO" id="GO:0016095">
    <property type="term" value="P:polyprenol catabolic process"/>
    <property type="evidence" value="ECO:0007669"/>
    <property type="project" value="UniProtKB-UniRule"/>
</dbReference>
<sequence>MLSDQSLNYLIYSYRFTVIVGLLSLVVAKYFLTTLLQYGKTFKRHESKNLIEKIVFFTVPKSYFSHFYMISTVLSIVTLTCYRHFPIVWLILTHSMRRLYETLFVFKETDKSRMHWSHYIVGLWFYTTIQLVLNIQLGKNNISTDFNKISFILFTLASWDQNKNHMILSRLVKYSLPKGRLFNYVCCPHYLDEIIIYFSLTLYNIEFSWLLIWVLANLSVSSIETRKYYIQKFSDERVPKYSIIPCIL</sequence>
<accession>H2B015</accession>
<organism evidence="7 8">
    <name type="scientific">Kazachstania africana (strain ATCC 22294 / BCRC 22015 / CBS 2517 / CECT 1963 / NBRC 1671 / NRRL Y-8276)</name>
    <name type="common">Yeast</name>
    <name type="synonym">Kluyveromyces africanus</name>
    <dbReference type="NCBI Taxonomy" id="1071382"/>
    <lineage>
        <taxon>Eukaryota</taxon>
        <taxon>Fungi</taxon>
        <taxon>Dikarya</taxon>
        <taxon>Ascomycota</taxon>
        <taxon>Saccharomycotina</taxon>
        <taxon>Saccharomycetes</taxon>
        <taxon>Saccharomycetales</taxon>
        <taxon>Saccharomycetaceae</taxon>
        <taxon>Kazachstania</taxon>
    </lineage>
</organism>
<dbReference type="InterPro" id="IPR039698">
    <property type="entry name" value="Dfg10/SRD5A3"/>
</dbReference>
<feature type="transmembrane region" description="Helical" evidence="5">
    <location>
        <begin position="194"/>
        <end position="216"/>
    </location>
</feature>
<feature type="transmembrane region" description="Helical" evidence="5">
    <location>
        <begin position="67"/>
        <end position="92"/>
    </location>
</feature>
<keyword evidence="2 5" id="KW-0812">Transmembrane</keyword>
<evidence type="ECO:0000256" key="4">
    <source>
        <dbReference type="ARBA" id="ARBA00023136"/>
    </source>
</evidence>
<dbReference type="eggNOG" id="KOG1640">
    <property type="taxonomic scope" value="Eukaryota"/>
</dbReference>
<evidence type="ECO:0000256" key="3">
    <source>
        <dbReference type="ARBA" id="ARBA00022989"/>
    </source>
</evidence>